<dbReference type="InterPro" id="IPR001254">
    <property type="entry name" value="Trypsin_dom"/>
</dbReference>
<evidence type="ECO:0000256" key="4">
    <source>
        <dbReference type="ARBA" id="ARBA00022729"/>
    </source>
</evidence>
<evidence type="ECO:0000256" key="5">
    <source>
        <dbReference type="ARBA" id="ARBA00022801"/>
    </source>
</evidence>
<dbReference type="Pfam" id="PF00089">
    <property type="entry name" value="Trypsin"/>
    <property type="match status" value="1"/>
</dbReference>
<gene>
    <name evidence="12" type="ORF">OCBIM_22015634mg</name>
</gene>
<keyword evidence="2" id="KW-0964">Secreted</keyword>
<dbReference type="PROSITE" id="PS00134">
    <property type="entry name" value="TRYPSIN_HIS"/>
    <property type="match status" value="1"/>
</dbReference>
<dbReference type="STRING" id="37653.A0A0L8HH16"/>
<dbReference type="PROSITE" id="PS50240">
    <property type="entry name" value="TRYPSIN_DOM"/>
    <property type="match status" value="1"/>
</dbReference>
<evidence type="ECO:0000256" key="9">
    <source>
        <dbReference type="ARBA" id="ARBA00024195"/>
    </source>
</evidence>
<dbReference type="GO" id="GO:0006508">
    <property type="term" value="P:proteolysis"/>
    <property type="evidence" value="ECO:0007669"/>
    <property type="project" value="UniProtKB-KW"/>
</dbReference>
<dbReference type="OrthoDB" id="6267810at2759"/>
<dbReference type="FunFam" id="2.40.10.10:FF:000146">
    <property type="entry name" value="Serine protease 53"/>
    <property type="match status" value="1"/>
</dbReference>
<keyword evidence="3" id="KW-0645">Protease</keyword>
<dbReference type="InterPro" id="IPR001314">
    <property type="entry name" value="Peptidase_S1A"/>
</dbReference>
<sequence>MKLVISVFVIVLLNCAMNCLGADTNREEKNHNKNQHEQQHKHSIIGGTYATMCQFPWMVALLITTNKGEFLCGGSIIDNQHILTAAHCVKGAKEVLVSAGGNSRYKMEVQMVVDKSNIHANQNYTGPDLFQNDITVLTLPRKLIFSDCIQPIAVAQPGESFYSNCIIAGWGETRAGKATKYLKTAEVQLLVSSECRMFFPDVTSQQVCGGSGYWMGPEACHGDSGGPLMCFNAVTEELTIVGITSYGAAKCQNGMGVYENVAHFVSWINRMRNT</sequence>
<evidence type="ECO:0000313" key="12">
    <source>
        <dbReference type="EMBL" id="KOF88065.1"/>
    </source>
</evidence>
<accession>A0A0L8HH16</accession>
<evidence type="ECO:0000256" key="8">
    <source>
        <dbReference type="ARBA" id="ARBA00023157"/>
    </source>
</evidence>
<keyword evidence="5" id="KW-0378">Hydrolase</keyword>
<evidence type="ECO:0000256" key="7">
    <source>
        <dbReference type="ARBA" id="ARBA00023145"/>
    </source>
</evidence>
<dbReference type="EMBL" id="KQ418269">
    <property type="protein sequence ID" value="KOF88065.1"/>
    <property type="molecule type" value="Genomic_DNA"/>
</dbReference>
<dbReference type="Gene3D" id="2.40.10.10">
    <property type="entry name" value="Trypsin-like serine proteases"/>
    <property type="match status" value="1"/>
</dbReference>
<dbReference type="GO" id="GO:0005576">
    <property type="term" value="C:extracellular region"/>
    <property type="evidence" value="ECO:0007669"/>
    <property type="project" value="UniProtKB-SubCell"/>
</dbReference>
<keyword evidence="8" id="KW-1015">Disulfide bond</keyword>
<proteinExistence type="inferred from homology"/>
<dbReference type="SMART" id="SM00020">
    <property type="entry name" value="Tryp_SPc"/>
    <property type="match status" value="1"/>
</dbReference>
<dbReference type="InterPro" id="IPR009003">
    <property type="entry name" value="Peptidase_S1_PA"/>
</dbReference>
<dbReference type="OMA" id="VIHEDYH"/>
<dbReference type="KEGG" id="obi:106870938"/>
<dbReference type="InterPro" id="IPR043504">
    <property type="entry name" value="Peptidase_S1_PA_chymotrypsin"/>
</dbReference>
<dbReference type="InterPro" id="IPR051487">
    <property type="entry name" value="Ser/Thr_Proteases_Immune/Dev"/>
</dbReference>
<evidence type="ECO:0000259" key="11">
    <source>
        <dbReference type="PROSITE" id="PS50240"/>
    </source>
</evidence>
<dbReference type="PANTHER" id="PTHR24256">
    <property type="entry name" value="TRYPTASE-RELATED"/>
    <property type="match status" value="1"/>
</dbReference>
<evidence type="ECO:0000256" key="3">
    <source>
        <dbReference type="ARBA" id="ARBA00022670"/>
    </source>
</evidence>
<evidence type="ECO:0000256" key="1">
    <source>
        <dbReference type="ARBA" id="ARBA00004613"/>
    </source>
</evidence>
<evidence type="ECO:0000256" key="2">
    <source>
        <dbReference type="ARBA" id="ARBA00022525"/>
    </source>
</evidence>
<dbReference type="PRINTS" id="PR00722">
    <property type="entry name" value="CHYMOTRYPSIN"/>
</dbReference>
<dbReference type="GO" id="GO:0004252">
    <property type="term" value="F:serine-type endopeptidase activity"/>
    <property type="evidence" value="ECO:0007669"/>
    <property type="project" value="InterPro"/>
</dbReference>
<keyword evidence="4 10" id="KW-0732">Signal</keyword>
<feature type="signal peptide" evidence="10">
    <location>
        <begin position="1"/>
        <end position="21"/>
    </location>
</feature>
<keyword evidence="6" id="KW-0720">Serine protease</keyword>
<dbReference type="InterPro" id="IPR018114">
    <property type="entry name" value="TRYPSIN_HIS"/>
</dbReference>
<protein>
    <recommendedName>
        <fullName evidence="11">Peptidase S1 domain-containing protein</fullName>
    </recommendedName>
</protein>
<keyword evidence="7" id="KW-0865">Zymogen</keyword>
<organism evidence="12">
    <name type="scientific">Octopus bimaculoides</name>
    <name type="common">California two-spotted octopus</name>
    <dbReference type="NCBI Taxonomy" id="37653"/>
    <lineage>
        <taxon>Eukaryota</taxon>
        <taxon>Metazoa</taxon>
        <taxon>Spiralia</taxon>
        <taxon>Lophotrochozoa</taxon>
        <taxon>Mollusca</taxon>
        <taxon>Cephalopoda</taxon>
        <taxon>Coleoidea</taxon>
        <taxon>Octopodiformes</taxon>
        <taxon>Octopoda</taxon>
        <taxon>Incirrata</taxon>
        <taxon>Octopodidae</taxon>
        <taxon>Octopus</taxon>
    </lineage>
</organism>
<dbReference type="AlphaFoldDB" id="A0A0L8HH16"/>
<comment type="subcellular location">
    <subcellularLocation>
        <location evidence="1">Secreted</location>
    </subcellularLocation>
</comment>
<evidence type="ECO:0000256" key="6">
    <source>
        <dbReference type="ARBA" id="ARBA00022825"/>
    </source>
</evidence>
<reference evidence="12" key="1">
    <citation type="submission" date="2015-07" db="EMBL/GenBank/DDBJ databases">
        <title>MeaNS - Measles Nucleotide Surveillance Program.</title>
        <authorList>
            <person name="Tran T."/>
            <person name="Druce J."/>
        </authorList>
    </citation>
    <scope>NUCLEOTIDE SEQUENCE</scope>
    <source>
        <strain evidence="12">UCB-OBI-ISO-001</strain>
        <tissue evidence="12">Gonad</tissue>
    </source>
</reference>
<name>A0A0L8HH16_OCTBM</name>
<comment type="similarity">
    <text evidence="9">Belongs to the peptidase S1 family. CLIP subfamily.</text>
</comment>
<feature type="chain" id="PRO_5005583743" description="Peptidase S1 domain-containing protein" evidence="10">
    <location>
        <begin position="22"/>
        <end position="274"/>
    </location>
</feature>
<dbReference type="SUPFAM" id="SSF50494">
    <property type="entry name" value="Trypsin-like serine proteases"/>
    <property type="match status" value="1"/>
</dbReference>
<evidence type="ECO:0000256" key="10">
    <source>
        <dbReference type="SAM" id="SignalP"/>
    </source>
</evidence>
<feature type="domain" description="Peptidase S1" evidence="11">
    <location>
        <begin position="44"/>
        <end position="273"/>
    </location>
</feature>
<dbReference type="CDD" id="cd00190">
    <property type="entry name" value="Tryp_SPc"/>
    <property type="match status" value="1"/>
</dbReference>